<reference evidence="2" key="1">
    <citation type="submission" date="2020-02" db="EMBL/GenBank/DDBJ databases">
        <authorList>
            <person name="Meier V. D."/>
        </authorList>
    </citation>
    <scope>NUCLEOTIDE SEQUENCE</scope>
    <source>
        <strain evidence="2">AVDCRST_MAG33</strain>
    </source>
</reference>
<feature type="region of interest" description="Disordered" evidence="1">
    <location>
        <begin position="1"/>
        <end position="36"/>
    </location>
</feature>
<gene>
    <name evidence="2" type="ORF">AVDCRST_MAG33-3209</name>
</gene>
<name>A0A6J4VHC4_9BACT</name>
<dbReference type="AlphaFoldDB" id="A0A6J4VHC4"/>
<sequence length="68" mass="6718">MGGSTSLSPGSGSLPHELESSSQMAGGSAMGSLASGPTLITHRSQVLRLGARDLATVRAVVSGEDPPV</sequence>
<dbReference type="EMBL" id="CADCWK010000406">
    <property type="protein sequence ID" value="CAA9577396.1"/>
    <property type="molecule type" value="Genomic_DNA"/>
</dbReference>
<protein>
    <submittedName>
        <fullName evidence="2">Uncharacterized protein</fullName>
    </submittedName>
</protein>
<accession>A0A6J4VHC4</accession>
<proteinExistence type="predicted"/>
<organism evidence="2">
    <name type="scientific">uncultured Thermomicrobiales bacterium</name>
    <dbReference type="NCBI Taxonomy" id="1645740"/>
    <lineage>
        <taxon>Bacteria</taxon>
        <taxon>Pseudomonadati</taxon>
        <taxon>Thermomicrobiota</taxon>
        <taxon>Thermomicrobia</taxon>
        <taxon>Thermomicrobiales</taxon>
        <taxon>environmental samples</taxon>
    </lineage>
</organism>
<evidence type="ECO:0000256" key="1">
    <source>
        <dbReference type="SAM" id="MobiDB-lite"/>
    </source>
</evidence>
<evidence type="ECO:0000313" key="2">
    <source>
        <dbReference type="EMBL" id="CAA9577396.1"/>
    </source>
</evidence>